<feature type="region of interest" description="Disordered" evidence="1">
    <location>
        <begin position="624"/>
        <end position="671"/>
    </location>
</feature>
<feature type="compositionally biased region" description="Low complexity" evidence="1">
    <location>
        <begin position="65"/>
        <end position="78"/>
    </location>
</feature>
<feature type="region of interest" description="Disordered" evidence="1">
    <location>
        <begin position="564"/>
        <end position="609"/>
    </location>
</feature>
<protein>
    <submittedName>
        <fullName evidence="2">Uncharacterized protein</fullName>
    </submittedName>
</protein>
<feature type="region of interest" description="Disordered" evidence="1">
    <location>
        <begin position="204"/>
        <end position="241"/>
    </location>
</feature>
<sequence length="878" mass="97799">MALWPFRKRRKTKVAEGKKVALPDPPLVERKMFLARKSSSRQKPRRAGSHRNPKDNSHAANNGVNLPESPNNSSSPIPMQDSFHPQKQPHEGGFSSYFIEQNPSMSASSASSHRPHKPTSIARKLSKRGRDRSQQPQPPPSAYITQLARTASKRDKKRIRNFDELEDDRPMSRSSLPARDSINSSLSSHSSMRAYKVRNIFTPRPKLHYDNSTGTSPTKSAHLHPLTPSRSNSRSIPDGRYARAGITDEELLRGGRVDELADELDVHGIKEALDRDRRRRERKKKEDHEKLQRKLERRAAKQKEQERMDREMGFEMDDDQFQRNLYSDHNYGAPEFQTGESSRSAGRAGFMITPEPYPFPDPDDRRRDSQSPLSWLDGPSQEDINRATRSAQRVDMVTPVSMDSNQDMSGAPEYHGPEQTDSYKSTGPLAQPDESSHVGGTHHVDDYPSSFRGGFIADEDIDPDGLDAGIDTGRGKTSGWTSFLKKATAARMRKEQGTRGIQFGESALISDSEGEETHGRELVQGNEFYEVDSLRKNQGQTPGTHIPDEVAFAMTALETGHVRGKDSIEAEKRGSFTPGRPLLPYSLHGRPSSSKSSLTNFPHRVPTSNPRSYLGSLDFGIDSPTLPIQPIRTSPSTHSQNYPGRPSPTQRYSPSMHRHSLEAVGPDGRPRSLMSTSLASIDSEGSWLSGRVANPRGSINHISPLRTSATSLRRRYQEFDDNGSTNGDDYFSGVTPRRKRREDEEMNGVTRLDLSDVEDSDEEGSVGSEAEKKMWRDGLGKKVVVHEVLATSRPPVDPKTAVLKATQASTTTIATTAPSKGDQESTTTRQSWGPTSEAEVFATPMEHPYAPTYNNIDFKTPMEHPAARQSSYAEFVGR</sequence>
<feature type="compositionally biased region" description="Basic and acidic residues" evidence="1">
    <location>
        <begin position="13"/>
        <end position="32"/>
    </location>
</feature>
<dbReference type="EMBL" id="NESQ01000212">
    <property type="protein sequence ID" value="PUU75845.1"/>
    <property type="molecule type" value="Genomic_DNA"/>
</dbReference>
<feature type="compositionally biased region" description="Polar residues" evidence="1">
    <location>
        <begin position="824"/>
        <end position="834"/>
    </location>
</feature>
<reference evidence="2 3" key="1">
    <citation type="submission" date="2017-04" db="EMBL/GenBank/DDBJ databases">
        <title>Draft genome sequence of Tuber borchii Vittad., a whitish edible truffle.</title>
        <authorList>
            <consortium name="DOE Joint Genome Institute"/>
            <person name="Murat C."/>
            <person name="Kuo A."/>
            <person name="Barry K.W."/>
            <person name="Clum A."/>
            <person name="Dockter R.B."/>
            <person name="Fauchery L."/>
            <person name="Iotti M."/>
            <person name="Kohler A."/>
            <person name="Labutti K."/>
            <person name="Lindquist E.A."/>
            <person name="Lipzen A."/>
            <person name="Ohm R.A."/>
            <person name="Wang M."/>
            <person name="Grigoriev I.V."/>
            <person name="Zambonelli A."/>
            <person name="Martin F.M."/>
        </authorList>
    </citation>
    <scope>NUCLEOTIDE SEQUENCE [LARGE SCALE GENOMIC DNA]</scope>
    <source>
        <strain evidence="2 3">Tbo3840</strain>
    </source>
</reference>
<feature type="region of interest" description="Disordered" evidence="1">
    <location>
        <begin position="1"/>
        <end position="190"/>
    </location>
</feature>
<feature type="compositionally biased region" description="Polar residues" evidence="1">
    <location>
        <begin position="591"/>
        <end position="609"/>
    </location>
</feature>
<organism evidence="2 3">
    <name type="scientific">Tuber borchii</name>
    <name type="common">White truffle</name>
    <dbReference type="NCBI Taxonomy" id="42251"/>
    <lineage>
        <taxon>Eukaryota</taxon>
        <taxon>Fungi</taxon>
        <taxon>Dikarya</taxon>
        <taxon>Ascomycota</taxon>
        <taxon>Pezizomycotina</taxon>
        <taxon>Pezizomycetes</taxon>
        <taxon>Pezizales</taxon>
        <taxon>Tuberaceae</taxon>
        <taxon>Tuber</taxon>
    </lineage>
</organism>
<feature type="compositionally biased region" description="Basic residues" evidence="1">
    <location>
        <begin position="1"/>
        <end position="12"/>
    </location>
</feature>
<dbReference type="STRING" id="42251.A0A2T6ZK34"/>
<feature type="compositionally biased region" description="Polar residues" evidence="1">
    <location>
        <begin position="210"/>
        <end position="219"/>
    </location>
</feature>
<feature type="region of interest" description="Disordered" evidence="1">
    <location>
        <begin position="719"/>
        <end position="747"/>
    </location>
</feature>
<gene>
    <name evidence="2" type="ORF">B9Z19DRAFT_1152086</name>
</gene>
<name>A0A2T6ZK34_TUBBO</name>
<evidence type="ECO:0000313" key="3">
    <source>
        <dbReference type="Proteomes" id="UP000244722"/>
    </source>
</evidence>
<feature type="compositionally biased region" description="Low complexity" evidence="1">
    <location>
        <begin position="181"/>
        <end position="190"/>
    </location>
</feature>
<feature type="region of interest" description="Disordered" evidence="1">
    <location>
        <begin position="812"/>
        <end position="835"/>
    </location>
</feature>
<keyword evidence="3" id="KW-1185">Reference proteome</keyword>
<feature type="compositionally biased region" description="Basic and acidic residues" evidence="1">
    <location>
        <begin position="284"/>
        <end position="313"/>
    </location>
</feature>
<dbReference type="AlphaFoldDB" id="A0A2T6ZK34"/>
<accession>A0A2T6ZK34</accession>
<evidence type="ECO:0000313" key="2">
    <source>
        <dbReference type="EMBL" id="PUU75845.1"/>
    </source>
</evidence>
<feature type="region of interest" description="Disordered" evidence="1">
    <location>
        <begin position="326"/>
        <end position="478"/>
    </location>
</feature>
<comment type="caution">
    <text evidence="2">The sequence shown here is derived from an EMBL/GenBank/DDBJ whole genome shotgun (WGS) entry which is preliminary data.</text>
</comment>
<feature type="compositionally biased region" description="Polar residues" evidence="1">
    <location>
        <begin position="631"/>
        <end position="653"/>
    </location>
</feature>
<proteinExistence type="predicted"/>
<feature type="compositionally biased region" description="Basic residues" evidence="1">
    <location>
        <begin position="38"/>
        <end position="51"/>
    </location>
</feature>
<dbReference type="Proteomes" id="UP000244722">
    <property type="component" value="Unassembled WGS sequence"/>
</dbReference>
<feature type="compositionally biased region" description="Basic and acidic residues" evidence="1">
    <location>
        <begin position="564"/>
        <end position="574"/>
    </location>
</feature>
<feature type="region of interest" description="Disordered" evidence="1">
    <location>
        <begin position="275"/>
        <end position="314"/>
    </location>
</feature>
<dbReference type="OrthoDB" id="4152802at2759"/>
<evidence type="ECO:0000256" key="1">
    <source>
        <dbReference type="SAM" id="MobiDB-lite"/>
    </source>
</evidence>
<feature type="compositionally biased region" description="Basic and acidic residues" evidence="1">
    <location>
        <begin position="160"/>
        <end position="171"/>
    </location>
</feature>